<dbReference type="InterPro" id="IPR037402">
    <property type="entry name" value="YidZ_PBP2"/>
</dbReference>
<proteinExistence type="inferred from homology"/>
<name>A0ABX7M4Y1_9RHOO</name>
<dbReference type="InterPro" id="IPR050389">
    <property type="entry name" value="LysR-type_TF"/>
</dbReference>
<dbReference type="Proteomes" id="UP000663570">
    <property type="component" value="Chromosome"/>
</dbReference>
<dbReference type="PANTHER" id="PTHR30118">
    <property type="entry name" value="HTH-TYPE TRANSCRIPTIONAL REGULATOR LEUO-RELATED"/>
    <property type="match status" value="1"/>
</dbReference>
<dbReference type="Pfam" id="PF03466">
    <property type="entry name" value="LysR_substrate"/>
    <property type="match status" value="1"/>
</dbReference>
<evidence type="ECO:0000259" key="5">
    <source>
        <dbReference type="PROSITE" id="PS50931"/>
    </source>
</evidence>
<evidence type="ECO:0000313" key="7">
    <source>
        <dbReference type="Proteomes" id="UP000663570"/>
    </source>
</evidence>
<dbReference type="RefSeq" id="WP_206253803.1">
    <property type="nucleotide sequence ID" value="NZ_CP071060.1"/>
</dbReference>
<feature type="domain" description="HTH lysR-type" evidence="5">
    <location>
        <begin position="1"/>
        <end position="54"/>
    </location>
</feature>
<dbReference type="EMBL" id="CP071060">
    <property type="protein sequence ID" value="QSI75991.1"/>
    <property type="molecule type" value="Genomic_DNA"/>
</dbReference>
<organism evidence="6 7">
    <name type="scientific">Niveibacterium microcysteis</name>
    <dbReference type="NCBI Taxonomy" id="2811415"/>
    <lineage>
        <taxon>Bacteria</taxon>
        <taxon>Pseudomonadati</taxon>
        <taxon>Pseudomonadota</taxon>
        <taxon>Betaproteobacteria</taxon>
        <taxon>Rhodocyclales</taxon>
        <taxon>Rhodocyclaceae</taxon>
        <taxon>Niveibacterium</taxon>
    </lineage>
</organism>
<dbReference type="InterPro" id="IPR036388">
    <property type="entry name" value="WH-like_DNA-bd_sf"/>
</dbReference>
<evidence type="ECO:0000256" key="2">
    <source>
        <dbReference type="ARBA" id="ARBA00023015"/>
    </source>
</evidence>
<sequence>MLVSLQTLLQEAHVTRAAERLGVTQPAMSRTLGRLRVLFDDPLFVRTPAGLRPTPRAEALRERLDATLADVAGLIAPPRFDPASSRGVWRISTTDYGANSMLPRVLARLHREAPYLDIAVDVWRDDQGFRELEAGSVQLALSSVAQAPAGIHGRGLGDDHFVTLLRTGHPALAQPLDLEAFLRIPQILIHMGGVDPRGVVDLALERIGRERRVAVRVANFMAALAMAARTDMLVNVPRTLARLYAGPVGLVEREIPLALPQVRYALLWHERLHHDAAHSWLRTLFYEEITAALVASA</sequence>
<reference evidence="6 7" key="1">
    <citation type="submission" date="2021-02" db="EMBL/GenBank/DDBJ databases">
        <title>Niveibacterium changnyeongensis HC41.</title>
        <authorList>
            <person name="Kang M."/>
        </authorList>
    </citation>
    <scope>NUCLEOTIDE SEQUENCE [LARGE SCALE GENOMIC DNA]</scope>
    <source>
        <strain evidence="6 7">HC41</strain>
    </source>
</reference>
<evidence type="ECO:0000256" key="4">
    <source>
        <dbReference type="ARBA" id="ARBA00023163"/>
    </source>
</evidence>
<comment type="similarity">
    <text evidence="1">Belongs to the LysR transcriptional regulatory family.</text>
</comment>
<keyword evidence="3" id="KW-0238">DNA-binding</keyword>
<dbReference type="Pfam" id="PF00126">
    <property type="entry name" value="HTH_1"/>
    <property type="match status" value="1"/>
</dbReference>
<dbReference type="CDD" id="cd08417">
    <property type="entry name" value="PBP2_Nitroaromatics_like"/>
    <property type="match status" value="1"/>
</dbReference>
<gene>
    <name evidence="6" type="ORF">JY500_16115</name>
</gene>
<dbReference type="SUPFAM" id="SSF46785">
    <property type="entry name" value="Winged helix' DNA-binding domain"/>
    <property type="match status" value="1"/>
</dbReference>
<evidence type="ECO:0000256" key="1">
    <source>
        <dbReference type="ARBA" id="ARBA00009437"/>
    </source>
</evidence>
<dbReference type="PANTHER" id="PTHR30118:SF15">
    <property type="entry name" value="TRANSCRIPTIONAL REGULATORY PROTEIN"/>
    <property type="match status" value="1"/>
</dbReference>
<dbReference type="InterPro" id="IPR005119">
    <property type="entry name" value="LysR_subst-bd"/>
</dbReference>
<dbReference type="InterPro" id="IPR000847">
    <property type="entry name" value="LysR_HTH_N"/>
</dbReference>
<dbReference type="InterPro" id="IPR036390">
    <property type="entry name" value="WH_DNA-bd_sf"/>
</dbReference>
<evidence type="ECO:0000256" key="3">
    <source>
        <dbReference type="ARBA" id="ARBA00023125"/>
    </source>
</evidence>
<protein>
    <submittedName>
        <fullName evidence="6">LysR family transcriptional regulator</fullName>
    </submittedName>
</protein>
<keyword evidence="2" id="KW-0805">Transcription regulation</keyword>
<keyword evidence="4" id="KW-0804">Transcription</keyword>
<dbReference type="PRINTS" id="PR00039">
    <property type="entry name" value="HTHLYSR"/>
</dbReference>
<dbReference type="SUPFAM" id="SSF53850">
    <property type="entry name" value="Periplasmic binding protein-like II"/>
    <property type="match status" value="1"/>
</dbReference>
<keyword evidence="7" id="KW-1185">Reference proteome</keyword>
<dbReference type="Gene3D" id="1.10.10.10">
    <property type="entry name" value="Winged helix-like DNA-binding domain superfamily/Winged helix DNA-binding domain"/>
    <property type="match status" value="1"/>
</dbReference>
<dbReference type="PROSITE" id="PS50931">
    <property type="entry name" value="HTH_LYSR"/>
    <property type="match status" value="1"/>
</dbReference>
<dbReference type="Gene3D" id="3.40.190.10">
    <property type="entry name" value="Periplasmic binding protein-like II"/>
    <property type="match status" value="2"/>
</dbReference>
<evidence type="ECO:0000313" key="6">
    <source>
        <dbReference type="EMBL" id="QSI75991.1"/>
    </source>
</evidence>
<accession>A0ABX7M4Y1</accession>